<evidence type="ECO:0000313" key="2">
    <source>
        <dbReference type="EMBL" id="EON75001.1"/>
    </source>
</evidence>
<keyword evidence="3" id="KW-1185">Reference proteome</keyword>
<dbReference type="EMBL" id="AQHR01000112">
    <property type="protein sequence ID" value="EON75001.1"/>
    <property type="molecule type" value="Genomic_DNA"/>
</dbReference>
<dbReference type="InterPro" id="IPR013022">
    <property type="entry name" value="Xyl_isomerase-like_TIM-brl"/>
</dbReference>
<dbReference type="Pfam" id="PF01261">
    <property type="entry name" value="AP_endonuc_2"/>
    <property type="match status" value="1"/>
</dbReference>
<dbReference type="Gene3D" id="3.20.20.150">
    <property type="entry name" value="Divalent-metal-dependent TIM barrel enzymes"/>
    <property type="match status" value="1"/>
</dbReference>
<dbReference type="Proteomes" id="UP000013909">
    <property type="component" value="Unassembled WGS sequence"/>
</dbReference>
<dbReference type="PANTHER" id="PTHR12110">
    <property type="entry name" value="HYDROXYPYRUVATE ISOMERASE"/>
    <property type="match status" value="1"/>
</dbReference>
<accession>R7ZLM6</accession>
<name>R7ZLM6_9BACT</name>
<comment type="caution">
    <text evidence="2">The sequence shown here is derived from an EMBL/GenBank/DDBJ whole genome shotgun (WGS) entry which is preliminary data.</text>
</comment>
<dbReference type="InterPro" id="IPR036237">
    <property type="entry name" value="Xyl_isomerase-like_sf"/>
</dbReference>
<proteinExistence type="predicted"/>
<dbReference type="SUPFAM" id="SSF51658">
    <property type="entry name" value="Xylose isomerase-like"/>
    <property type="match status" value="1"/>
</dbReference>
<feature type="domain" description="Xylose isomerase-like TIM barrel" evidence="1">
    <location>
        <begin position="4"/>
        <end position="234"/>
    </location>
</feature>
<reference evidence="2 3" key="1">
    <citation type="submission" date="2013-02" db="EMBL/GenBank/DDBJ databases">
        <title>A novel strain isolated from Lonar lake, Maharashtra, India.</title>
        <authorList>
            <person name="Singh A."/>
        </authorList>
    </citation>
    <scope>NUCLEOTIDE SEQUENCE [LARGE SCALE GENOMIC DNA]</scope>
    <source>
        <strain evidence="2 3">AK24</strain>
    </source>
</reference>
<organism evidence="2 3">
    <name type="scientific">Lunatimonas lonarensis</name>
    <dbReference type="NCBI Taxonomy" id="1232681"/>
    <lineage>
        <taxon>Bacteria</taxon>
        <taxon>Pseudomonadati</taxon>
        <taxon>Bacteroidota</taxon>
        <taxon>Cytophagia</taxon>
        <taxon>Cytophagales</taxon>
        <taxon>Cyclobacteriaceae</taxon>
    </lineage>
</organism>
<gene>
    <name evidence="2" type="ORF">ADIS_4490</name>
</gene>
<dbReference type="AlphaFoldDB" id="R7ZLM6"/>
<evidence type="ECO:0000259" key="1">
    <source>
        <dbReference type="Pfam" id="PF01261"/>
    </source>
</evidence>
<dbReference type="InterPro" id="IPR050312">
    <property type="entry name" value="IolE/XylAMocC-like"/>
</dbReference>
<evidence type="ECO:0000313" key="3">
    <source>
        <dbReference type="Proteomes" id="UP000013909"/>
    </source>
</evidence>
<sequence length="243" mass="27037">MSSNQLNDFLAKMKANRLTWDAASLQVDFRKDHDTFHTGLAGLEKTAKACQAAGVTRMSTWIMPSHNELTYSQNFKQHRDRLKKIADMLYDQGIRLGLEYVGTKRLKTINRYPFAGTMKEMLELIDAIGTPGLGLQLDAYHWYTSTESVADLEALKNEQVITCDLNDARAGRSIEEQVDGERELPGDSGLIDLAGFMGALLKIGYDGAVRAEPFNAKLNAMEKEEALAATSKAMWRTVKLVTA</sequence>
<dbReference type="STRING" id="1232681.ADIS_4490"/>
<dbReference type="GO" id="GO:0016853">
    <property type="term" value="F:isomerase activity"/>
    <property type="evidence" value="ECO:0007669"/>
    <property type="project" value="UniProtKB-KW"/>
</dbReference>
<protein>
    <submittedName>
        <fullName evidence="2">Xylose isomerase domain protein TIM barrel</fullName>
    </submittedName>
</protein>
<keyword evidence="2" id="KW-0413">Isomerase</keyword>